<evidence type="ECO:0000313" key="4">
    <source>
        <dbReference type="Proteomes" id="UP000035642"/>
    </source>
</evidence>
<dbReference type="Pfam" id="PF01467">
    <property type="entry name" value="CTP_transf_like"/>
    <property type="match status" value="1"/>
</dbReference>
<reference evidence="4" key="1">
    <citation type="submission" date="2012-09" db="EMBL/GenBank/DDBJ databases">
        <authorList>
            <person name="Martin A.A."/>
        </authorList>
    </citation>
    <scope>NUCLEOTIDE SEQUENCE</scope>
</reference>
<evidence type="ECO:0000259" key="3">
    <source>
        <dbReference type="Pfam" id="PF01467"/>
    </source>
</evidence>
<reference evidence="5" key="2">
    <citation type="submission" date="2017-02" db="UniProtKB">
        <authorList>
            <consortium name="WormBaseParasite"/>
        </authorList>
    </citation>
    <scope>IDENTIFICATION</scope>
</reference>
<dbReference type="InterPro" id="IPR027417">
    <property type="entry name" value="P-loop_NTPase"/>
</dbReference>
<dbReference type="NCBIfam" id="TIGR00152">
    <property type="entry name" value="dephospho-CoA kinase"/>
    <property type="match status" value="1"/>
</dbReference>
<dbReference type="HAMAP" id="MF_00376">
    <property type="entry name" value="Dephospho_CoA_kinase"/>
    <property type="match status" value="1"/>
</dbReference>
<dbReference type="NCBIfam" id="NF001985">
    <property type="entry name" value="PRK00777.1"/>
    <property type="match status" value="1"/>
</dbReference>
<evidence type="ECO:0000313" key="5">
    <source>
        <dbReference type="WBParaSite" id="ACAC_0000302901-mRNA-1"/>
    </source>
</evidence>
<keyword evidence="1" id="KW-0547">Nucleotide-binding</keyword>
<dbReference type="AlphaFoldDB" id="A0A0K0CZ93"/>
<organism evidence="4 5">
    <name type="scientific">Angiostrongylus cantonensis</name>
    <name type="common">Rat lungworm</name>
    <dbReference type="NCBI Taxonomy" id="6313"/>
    <lineage>
        <taxon>Eukaryota</taxon>
        <taxon>Metazoa</taxon>
        <taxon>Ecdysozoa</taxon>
        <taxon>Nematoda</taxon>
        <taxon>Chromadorea</taxon>
        <taxon>Rhabditida</taxon>
        <taxon>Rhabditina</taxon>
        <taxon>Rhabditomorpha</taxon>
        <taxon>Strongyloidea</taxon>
        <taxon>Metastrongylidae</taxon>
        <taxon>Angiostrongylus</taxon>
    </lineage>
</organism>
<dbReference type="GO" id="GO:0005524">
    <property type="term" value="F:ATP binding"/>
    <property type="evidence" value="ECO:0007669"/>
    <property type="project" value="UniProtKB-KW"/>
</dbReference>
<dbReference type="Pfam" id="PF01121">
    <property type="entry name" value="CoaE"/>
    <property type="match status" value="1"/>
</dbReference>
<dbReference type="GO" id="GO:0004140">
    <property type="term" value="F:dephospho-CoA kinase activity"/>
    <property type="evidence" value="ECO:0007669"/>
    <property type="project" value="InterPro"/>
</dbReference>
<dbReference type="Gene3D" id="3.40.50.620">
    <property type="entry name" value="HUPs"/>
    <property type="match status" value="1"/>
</dbReference>
<dbReference type="SUPFAM" id="SSF52540">
    <property type="entry name" value="P-loop containing nucleoside triphosphate hydrolases"/>
    <property type="match status" value="1"/>
</dbReference>
<dbReference type="InterPro" id="IPR014729">
    <property type="entry name" value="Rossmann-like_a/b/a_fold"/>
</dbReference>
<dbReference type="STRING" id="6313.A0A0K0CZ93"/>
<dbReference type="CDD" id="cd02164">
    <property type="entry name" value="PPAT_CoAS"/>
    <property type="match status" value="1"/>
</dbReference>
<protein>
    <submittedName>
        <fullName evidence="5">CTP_transf_like domain-containing protein</fullName>
    </submittedName>
</protein>
<dbReference type="CDD" id="cd02022">
    <property type="entry name" value="DPCK"/>
    <property type="match status" value="1"/>
</dbReference>
<keyword evidence="2" id="KW-0067">ATP-binding</keyword>
<dbReference type="FunFam" id="3.40.50.620:FF:000089">
    <property type="entry name" value="Bifunctional coenzyme A synthase"/>
    <property type="match status" value="1"/>
</dbReference>
<dbReference type="SUPFAM" id="SSF52374">
    <property type="entry name" value="Nucleotidylyl transferase"/>
    <property type="match status" value="1"/>
</dbReference>
<proteinExistence type="inferred from homology"/>
<dbReference type="PANTHER" id="PTHR10695">
    <property type="entry name" value="DEPHOSPHO-COA KINASE-RELATED"/>
    <property type="match status" value="1"/>
</dbReference>
<keyword evidence="4" id="KW-1185">Reference proteome</keyword>
<dbReference type="InterPro" id="IPR004821">
    <property type="entry name" value="Cyt_trans-like"/>
</dbReference>
<evidence type="ECO:0000256" key="1">
    <source>
        <dbReference type="ARBA" id="ARBA00022741"/>
    </source>
</evidence>
<dbReference type="Gene3D" id="3.40.50.300">
    <property type="entry name" value="P-loop containing nucleotide triphosphate hydrolases"/>
    <property type="match status" value="1"/>
</dbReference>
<evidence type="ECO:0000256" key="2">
    <source>
        <dbReference type="ARBA" id="ARBA00022840"/>
    </source>
</evidence>
<name>A0A0K0CZ93_ANGCA</name>
<dbReference type="PANTHER" id="PTHR10695:SF46">
    <property type="entry name" value="BIFUNCTIONAL COENZYME A SYNTHASE-RELATED"/>
    <property type="match status" value="1"/>
</dbReference>
<sequence length="461" mass="51310">MSSDMPDIGLLVISAQNLSKLTSLLLAAAQSITSRLYIRVQIPCLDSLLPSLYLQSSIHCPHLDVRILLGQKIPHYGRLIGEESPQEMSVIPPKYKKVVLGGTFDRLHSGHKVLLSKAALLASDFVVCGVTDKSMIEKKSLWELIQPVSTRIQVVEDFVADVSDHVVCLAEPIVDPFGPSTRIPDLEAIVVSQETIRGGEAVNRVRKEKNMSHLDMVVIDLIPGSDEILKEIKISSSSRRRQDLGKLLKPPTPHPERPRRPYIIGLCGGIASGKSTIAKTLERQPGFEVIDCDKLAHSCYEPGSKLIEEIGNHFEGVVKNGCVDRKALGTVVFGDEAKLKLLCKLVWPVLMEKIKGIIATSNSDVVVIEAAAIVEAGWHTYMNELWTVFVPREEMIRRVMERDGLTKEQAEHRIKSQRTNKERIAHSHVVFCSLWAYEETRSQVERALSELKTRTNLSSTI</sequence>
<dbReference type="PROSITE" id="PS51219">
    <property type="entry name" value="DPCK"/>
    <property type="match status" value="1"/>
</dbReference>
<dbReference type="Proteomes" id="UP000035642">
    <property type="component" value="Unassembled WGS sequence"/>
</dbReference>
<dbReference type="GO" id="GO:0015937">
    <property type="term" value="P:coenzyme A biosynthetic process"/>
    <property type="evidence" value="ECO:0007669"/>
    <property type="project" value="InterPro"/>
</dbReference>
<accession>A0A0K0CZ93</accession>
<feature type="domain" description="Cytidyltransferase-like" evidence="3">
    <location>
        <begin position="99"/>
        <end position="241"/>
    </location>
</feature>
<dbReference type="WBParaSite" id="ACAC_0000302901-mRNA-1">
    <property type="protein sequence ID" value="ACAC_0000302901-mRNA-1"/>
    <property type="gene ID" value="ACAC_0000302901"/>
</dbReference>
<dbReference type="InterPro" id="IPR001977">
    <property type="entry name" value="Depp_CoAkinase"/>
</dbReference>